<dbReference type="SUPFAM" id="SSF49899">
    <property type="entry name" value="Concanavalin A-like lectins/glucanases"/>
    <property type="match status" value="2"/>
</dbReference>
<dbReference type="InterPro" id="IPR000998">
    <property type="entry name" value="MAM_dom"/>
</dbReference>
<dbReference type="PROSITE" id="PS50060">
    <property type="entry name" value="MAM_2"/>
    <property type="match status" value="2"/>
</dbReference>
<organism evidence="2 3">
    <name type="scientific">Artemia franciscana</name>
    <name type="common">Brine shrimp</name>
    <name type="synonym">Artemia sanfranciscana</name>
    <dbReference type="NCBI Taxonomy" id="6661"/>
    <lineage>
        <taxon>Eukaryota</taxon>
        <taxon>Metazoa</taxon>
        <taxon>Ecdysozoa</taxon>
        <taxon>Arthropoda</taxon>
        <taxon>Crustacea</taxon>
        <taxon>Branchiopoda</taxon>
        <taxon>Anostraca</taxon>
        <taxon>Artemiidae</taxon>
        <taxon>Artemia</taxon>
    </lineage>
</organism>
<dbReference type="PANTHER" id="PTHR23282:SF101">
    <property type="entry name" value="MAM DOMAIN-CONTAINING PROTEIN"/>
    <property type="match status" value="1"/>
</dbReference>
<gene>
    <name evidence="2" type="ORF">QYM36_001158</name>
</gene>
<feature type="domain" description="MAM" evidence="1">
    <location>
        <begin position="154"/>
        <end position="199"/>
    </location>
</feature>
<evidence type="ECO:0000313" key="2">
    <source>
        <dbReference type="EMBL" id="KAK2724565.1"/>
    </source>
</evidence>
<reference evidence="2" key="1">
    <citation type="submission" date="2023-07" db="EMBL/GenBank/DDBJ databases">
        <title>Chromosome-level genome assembly of Artemia franciscana.</title>
        <authorList>
            <person name="Jo E."/>
        </authorList>
    </citation>
    <scope>NUCLEOTIDE SEQUENCE</scope>
    <source>
        <tissue evidence="2">Whole body</tissue>
    </source>
</reference>
<dbReference type="Pfam" id="PF00629">
    <property type="entry name" value="MAM"/>
    <property type="match status" value="1"/>
</dbReference>
<dbReference type="GO" id="GO:0016020">
    <property type="term" value="C:membrane"/>
    <property type="evidence" value="ECO:0007669"/>
    <property type="project" value="InterPro"/>
</dbReference>
<comment type="caution">
    <text evidence="2">The sequence shown here is derived from an EMBL/GenBank/DDBJ whole genome shotgun (WGS) entry which is preliminary data.</text>
</comment>
<dbReference type="AlphaFoldDB" id="A0AA88I9W0"/>
<dbReference type="InterPro" id="IPR051560">
    <property type="entry name" value="MAM_domain-containing"/>
</dbReference>
<keyword evidence="3" id="KW-1185">Reference proteome</keyword>
<name>A0AA88I9W0_ARTSF</name>
<protein>
    <recommendedName>
        <fullName evidence="1">MAM domain-containing protein</fullName>
    </recommendedName>
</protein>
<dbReference type="EMBL" id="JAVRJZ010000003">
    <property type="protein sequence ID" value="KAK2724565.1"/>
    <property type="molecule type" value="Genomic_DNA"/>
</dbReference>
<dbReference type="InterPro" id="IPR013320">
    <property type="entry name" value="ConA-like_dom_sf"/>
</dbReference>
<feature type="domain" description="MAM" evidence="1">
    <location>
        <begin position="199"/>
        <end position="293"/>
    </location>
</feature>
<proteinExistence type="predicted"/>
<dbReference type="Proteomes" id="UP001187531">
    <property type="component" value="Unassembled WGS sequence"/>
</dbReference>
<sequence length="293" mass="32196">MREAGTPPLWALKGSRGAGKNAYWLGGPKVDGENATSGGFAFVDASHRIAFGGLRSEVKAWLPTVIYSPTGPEGRCFSFSLTSSGSAIRYLKVYLVQLYPLDSKNRRFYRSAYSPIQEKLLKALPSWRIFNHTDSWREYSFNLKSYDTMTSAPWSKKRVTYSSAYPHGFLFEAVVDLKAGVQGFAAVDNIEFSSGSCEGECDFNAGTCDWTNKGGDFEWSIARTTSKTLTGPLTDQAASAGNPTGGGYAFIDSSSPQREGQTARLESPEFSLENPVCFSFWINMYGEGIGRLR</sequence>
<evidence type="ECO:0000313" key="3">
    <source>
        <dbReference type="Proteomes" id="UP001187531"/>
    </source>
</evidence>
<dbReference type="PANTHER" id="PTHR23282">
    <property type="entry name" value="APICAL ENDOSOMAL GLYCOPROTEIN PRECURSOR"/>
    <property type="match status" value="1"/>
</dbReference>
<dbReference type="Gene3D" id="2.60.120.200">
    <property type="match status" value="2"/>
</dbReference>
<evidence type="ECO:0000259" key="1">
    <source>
        <dbReference type="PROSITE" id="PS50060"/>
    </source>
</evidence>
<dbReference type="CDD" id="cd06263">
    <property type="entry name" value="MAM"/>
    <property type="match status" value="1"/>
</dbReference>
<accession>A0AA88I9W0</accession>